<dbReference type="Pfam" id="PF00005">
    <property type="entry name" value="ABC_tran"/>
    <property type="match status" value="1"/>
</dbReference>
<evidence type="ECO:0000256" key="3">
    <source>
        <dbReference type="ARBA" id="ARBA00022741"/>
    </source>
</evidence>
<proteinExistence type="predicted"/>
<protein>
    <submittedName>
        <fullName evidence="6">Branched-chain amino acid transport system ATP-binding protein/urea transport system ATP-binding protein</fullName>
    </submittedName>
</protein>
<name>A0A366H3M5_9BURK</name>
<comment type="caution">
    <text evidence="6">The sequence shown here is derived from an EMBL/GenBank/DDBJ whole genome shotgun (WGS) entry which is preliminary data.</text>
</comment>
<dbReference type="PANTHER" id="PTHR45772:SF8">
    <property type="entry name" value="HIGH-AFFINITY BRANCHED-CHAIN AMINO ACID TRANSPORT ATP-BINDING PROTEIN"/>
    <property type="match status" value="1"/>
</dbReference>
<dbReference type="CDD" id="cd03219">
    <property type="entry name" value="ABC_Mj1267_LivG_branched"/>
    <property type="match status" value="1"/>
</dbReference>
<dbReference type="PANTHER" id="PTHR45772">
    <property type="entry name" value="CONSERVED COMPONENT OF ABC TRANSPORTER FOR NATURAL AMINO ACIDS-RELATED"/>
    <property type="match status" value="1"/>
</dbReference>
<dbReference type="InterPro" id="IPR003439">
    <property type="entry name" value="ABC_transporter-like_ATP-bd"/>
</dbReference>
<dbReference type="PROSITE" id="PS50893">
    <property type="entry name" value="ABC_TRANSPORTER_2"/>
    <property type="match status" value="1"/>
</dbReference>
<reference evidence="6 7" key="1">
    <citation type="submission" date="2018-06" db="EMBL/GenBank/DDBJ databases">
        <title>Genomic Encyclopedia of Type Strains, Phase IV (KMG-IV): sequencing the most valuable type-strain genomes for metagenomic binning, comparative biology and taxonomic classification.</title>
        <authorList>
            <person name="Goeker M."/>
        </authorList>
    </citation>
    <scope>NUCLEOTIDE SEQUENCE [LARGE SCALE GENOMIC DNA]</scope>
    <source>
        <strain evidence="6 7">DSM 25520</strain>
    </source>
</reference>
<evidence type="ECO:0000256" key="4">
    <source>
        <dbReference type="ARBA" id="ARBA00022840"/>
    </source>
</evidence>
<evidence type="ECO:0000313" key="7">
    <source>
        <dbReference type="Proteomes" id="UP000253628"/>
    </source>
</evidence>
<evidence type="ECO:0000313" key="6">
    <source>
        <dbReference type="EMBL" id="RBP36458.1"/>
    </source>
</evidence>
<dbReference type="EMBL" id="QNRQ01000012">
    <property type="protein sequence ID" value="RBP36458.1"/>
    <property type="molecule type" value="Genomic_DNA"/>
</dbReference>
<dbReference type="RefSeq" id="WP_113934532.1">
    <property type="nucleotide sequence ID" value="NZ_JACCEU010000006.1"/>
</dbReference>
<dbReference type="OrthoDB" id="9781337at2"/>
<dbReference type="AlphaFoldDB" id="A0A366H3M5"/>
<dbReference type="InterPro" id="IPR003593">
    <property type="entry name" value="AAA+_ATPase"/>
</dbReference>
<organism evidence="6 7">
    <name type="scientific">Eoetvoesiella caeni</name>
    <dbReference type="NCBI Taxonomy" id="645616"/>
    <lineage>
        <taxon>Bacteria</taxon>
        <taxon>Pseudomonadati</taxon>
        <taxon>Pseudomonadota</taxon>
        <taxon>Betaproteobacteria</taxon>
        <taxon>Burkholderiales</taxon>
        <taxon>Alcaligenaceae</taxon>
        <taxon>Eoetvoesiella</taxon>
    </lineage>
</organism>
<evidence type="ECO:0000256" key="1">
    <source>
        <dbReference type="ARBA" id="ARBA00022448"/>
    </source>
</evidence>
<keyword evidence="3" id="KW-0547">Nucleotide-binding</keyword>
<dbReference type="Proteomes" id="UP000253628">
    <property type="component" value="Unassembled WGS sequence"/>
</dbReference>
<dbReference type="GO" id="GO:0005886">
    <property type="term" value="C:plasma membrane"/>
    <property type="evidence" value="ECO:0007669"/>
    <property type="project" value="TreeGrafter"/>
</dbReference>
<evidence type="ECO:0000256" key="2">
    <source>
        <dbReference type="ARBA" id="ARBA00022475"/>
    </source>
</evidence>
<dbReference type="GO" id="GO:0016887">
    <property type="term" value="F:ATP hydrolysis activity"/>
    <property type="evidence" value="ECO:0007669"/>
    <property type="project" value="InterPro"/>
</dbReference>
<keyword evidence="7" id="KW-1185">Reference proteome</keyword>
<sequence length="239" mass="26411">MILQTHDLWRTFGGVAAVAGVNFNLEEGELRCLIGANGAGKSTFFKMLTGQIKPTSGRITLFGEDATNLPSYAIARKGVGVKTQVPNLFNGLSVRENLFLAAQRVFDKQAAANAADAMLETIRMKEQAYTLAGELAHGHRQWVELGMILVNEPKLVLLDEPAAGMTAGEVERTIALLNELRGQRTFIIVEHDMHFIRRIAEKVTVFHRGRVLVEDTMEAVVRNTEVRDAYLGQHGKEAR</sequence>
<dbReference type="GO" id="GO:0005524">
    <property type="term" value="F:ATP binding"/>
    <property type="evidence" value="ECO:0007669"/>
    <property type="project" value="UniProtKB-KW"/>
</dbReference>
<keyword evidence="1" id="KW-0813">Transport</keyword>
<dbReference type="Gene3D" id="3.40.50.300">
    <property type="entry name" value="P-loop containing nucleotide triphosphate hydrolases"/>
    <property type="match status" value="1"/>
</dbReference>
<feature type="domain" description="ABC transporter" evidence="5">
    <location>
        <begin position="3"/>
        <end position="233"/>
    </location>
</feature>
<gene>
    <name evidence="6" type="ORF">DFR37_11237</name>
</gene>
<dbReference type="InterPro" id="IPR051120">
    <property type="entry name" value="ABC_AA/LPS_Transport"/>
</dbReference>
<keyword evidence="2" id="KW-1003">Cell membrane</keyword>
<keyword evidence="2" id="KW-0472">Membrane</keyword>
<evidence type="ECO:0000259" key="5">
    <source>
        <dbReference type="PROSITE" id="PS50893"/>
    </source>
</evidence>
<dbReference type="SMART" id="SM00382">
    <property type="entry name" value="AAA"/>
    <property type="match status" value="1"/>
</dbReference>
<accession>A0A366H3M5</accession>
<dbReference type="SUPFAM" id="SSF52540">
    <property type="entry name" value="P-loop containing nucleoside triphosphate hydrolases"/>
    <property type="match status" value="1"/>
</dbReference>
<keyword evidence="4 6" id="KW-0067">ATP-binding</keyword>
<dbReference type="InterPro" id="IPR027417">
    <property type="entry name" value="P-loop_NTPase"/>
</dbReference>